<feature type="domain" description="Phosphoribosyltransferase" evidence="1">
    <location>
        <begin position="43"/>
        <end position="162"/>
    </location>
</feature>
<accession>A0A8B4QDY6</accession>
<dbReference type="PANTHER" id="PTHR43218">
    <property type="entry name" value="PHOSPHORIBOSYLTRANSFERASE-RELATED"/>
    <property type="match status" value="1"/>
</dbReference>
<dbReference type="SUPFAM" id="SSF53271">
    <property type="entry name" value="PRTase-like"/>
    <property type="match status" value="1"/>
</dbReference>
<name>A0A8B4QDY6_9BACL</name>
<dbReference type="EMBL" id="SNZG01000011">
    <property type="protein sequence ID" value="TDR39499.1"/>
    <property type="molecule type" value="Genomic_DNA"/>
</dbReference>
<evidence type="ECO:0000313" key="4">
    <source>
        <dbReference type="Proteomes" id="UP000254330"/>
    </source>
</evidence>
<dbReference type="InterPro" id="IPR000836">
    <property type="entry name" value="PRTase_dom"/>
</dbReference>
<dbReference type="EMBL" id="UGNP01000001">
    <property type="protein sequence ID" value="STX10808.1"/>
    <property type="molecule type" value="Genomic_DNA"/>
</dbReference>
<dbReference type="AlphaFoldDB" id="A0A8B4QDY6"/>
<dbReference type="Proteomes" id="UP000254330">
    <property type="component" value="Unassembled WGS sequence"/>
</dbReference>
<proteinExistence type="predicted"/>
<keyword evidence="3" id="KW-0328">Glycosyltransferase</keyword>
<reference evidence="2 4" key="1">
    <citation type="submission" date="2018-06" db="EMBL/GenBank/DDBJ databases">
        <authorList>
            <consortium name="Pathogen Informatics"/>
            <person name="Doyle S."/>
        </authorList>
    </citation>
    <scope>NUCLEOTIDE SEQUENCE [LARGE SCALE GENOMIC DNA]</scope>
    <source>
        <strain evidence="2 4">NCTC10597</strain>
    </source>
</reference>
<protein>
    <submittedName>
        <fullName evidence="3">Adenine phosphoribosyltransferase</fullName>
    </submittedName>
    <submittedName>
        <fullName evidence="2">Pur operon repressor</fullName>
    </submittedName>
</protein>
<evidence type="ECO:0000259" key="1">
    <source>
        <dbReference type="Pfam" id="PF00156"/>
    </source>
</evidence>
<comment type="caution">
    <text evidence="2">The sequence shown here is derived from an EMBL/GenBank/DDBJ whole genome shotgun (WGS) entry which is preliminary data.</text>
</comment>
<dbReference type="GO" id="GO:0016757">
    <property type="term" value="F:glycosyltransferase activity"/>
    <property type="evidence" value="ECO:0007669"/>
    <property type="project" value="UniProtKB-KW"/>
</dbReference>
<keyword evidence="3" id="KW-0808">Transferase</keyword>
<dbReference type="Pfam" id="PF00156">
    <property type="entry name" value="Pribosyltran"/>
    <property type="match status" value="1"/>
</dbReference>
<dbReference type="Gene3D" id="3.40.50.2020">
    <property type="match status" value="1"/>
</dbReference>
<dbReference type="CDD" id="cd06223">
    <property type="entry name" value="PRTases_typeI"/>
    <property type="match status" value="1"/>
</dbReference>
<gene>
    <name evidence="2" type="primary">purR_3</name>
    <name evidence="3" type="ORF">DFR61_11124</name>
    <name evidence="2" type="ORF">NCTC10597_02587</name>
</gene>
<dbReference type="InterPro" id="IPR029057">
    <property type="entry name" value="PRTase-like"/>
</dbReference>
<evidence type="ECO:0000313" key="3">
    <source>
        <dbReference type="EMBL" id="TDR39499.1"/>
    </source>
</evidence>
<dbReference type="Proteomes" id="UP000294641">
    <property type="component" value="Unassembled WGS sequence"/>
</dbReference>
<dbReference type="PANTHER" id="PTHR43218:SF1">
    <property type="entry name" value="PHOSPHORIBOSYLTRANSFERASE"/>
    <property type="match status" value="1"/>
</dbReference>
<keyword evidence="5" id="KW-1185">Reference proteome</keyword>
<organism evidence="2 4">
    <name type="scientific">Kurthia zopfii</name>
    <dbReference type="NCBI Taxonomy" id="1650"/>
    <lineage>
        <taxon>Bacteria</taxon>
        <taxon>Bacillati</taxon>
        <taxon>Bacillota</taxon>
        <taxon>Bacilli</taxon>
        <taxon>Bacillales</taxon>
        <taxon>Caryophanaceae</taxon>
        <taxon>Kurthia</taxon>
    </lineage>
</organism>
<reference evidence="3 5" key="2">
    <citation type="submission" date="2019-03" db="EMBL/GenBank/DDBJ databases">
        <title>Genomic Encyclopedia of Type Strains, Phase IV (KMG-IV): sequencing the most valuable type-strain genomes for metagenomic binning, comparative biology and taxonomic classification.</title>
        <authorList>
            <person name="Goeker M."/>
        </authorList>
    </citation>
    <scope>NUCLEOTIDE SEQUENCE [LARGE SCALE GENOMIC DNA]</scope>
    <source>
        <strain evidence="3 5">DSM 20580</strain>
    </source>
</reference>
<sequence length="187" mass="20896">MKTYTIKVAGYTRHLPIVKIRENLSIASFNLLGDVELVQATAKELLQQLPHLDVLITAEAKGIPLIYELSKMLKLPRYVVARKQVKSYMFKPIVHEVHSITTAESQILALDYEDAAFLNYKRVAIIDDVISSGSSLEALETLVNKAGGQIVAKACILVEGESVDRQDVIHLDELPLFTDEMVEKHPE</sequence>
<dbReference type="RefSeq" id="WP_166636086.1">
    <property type="nucleotide sequence ID" value="NZ_BJUE01000011.1"/>
</dbReference>
<evidence type="ECO:0000313" key="2">
    <source>
        <dbReference type="EMBL" id="STX10808.1"/>
    </source>
</evidence>
<dbReference type="NCBIfam" id="NF005592">
    <property type="entry name" value="PRK07322.1"/>
    <property type="match status" value="1"/>
</dbReference>
<evidence type="ECO:0000313" key="5">
    <source>
        <dbReference type="Proteomes" id="UP000294641"/>
    </source>
</evidence>